<dbReference type="KEGG" id="ahel:Q31a_19310"/>
<dbReference type="InterPro" id="IPR044922">
    <property type="entry name" value="DUF2063_N_sf"/>
</dbReference>
<evidence type="ECO:0000313" key="2">
    <source>
        <dbReference type="EMBL" id="QDV23628.1"/>
    </source>
</evidence>
<dbReference type="Proteomes" id="UP000318017">
    <property type="component" value="Chromosome"/>
</dbReference>
<proteinExistence type="predicted"/>
<gene>
    <name evidence="2" type="ORF">Q31a_19310</name>
</gene>
<accession>A0A518G4V5</accession>
<dbReference type="InterPro" id="IPR018640">
    <property type="entry name" value="DUF2063"/>
</dbReference>
<feature type="domain" description="Putative DNA-binding" evidence="1">
    <location>
        <begin position="42"/>
        <end position="123"/>
    </location>
</feature>
<keyword evidence="3" id="KW-1185">Reference proteome</keyword>
<name>A0A518G4V5_9BACT</name>
<dbReference type="Pfam" id="PF09836">
    <property type="entry name" value="DUF2063"/>
    <property type="match status" value="1"/>
</dbReference>
<dbReference type="AlphaFoldDB" id="A0A518G4V5"/>
<dbReference type="OrthoDB" id="343356at2"/>
<organism evidence="2 3">
    <name type="scientific">Aureliella helgolandensis</name>
    <dbReference type="NCBI Taxonomy" id="2527968"/>
    <lineage>
        <taxon>Bacteria</taxon>
        <taxon>Pseudomonadati</taxon>
        <taxon>Planctomycetota</taxon>
        <taxon>Planctomycetia</taxon>
        <taxon>Pirellulales</taxon>
        <taxon>Pirellulaceae</taxon>
        <taxon>Aureliella</taxon>
    </lineage>
</organism>
<dbReference type="EMBL" id="CP036298">
    <property type="protein sequence ID" value="QDV23628.1"/>
    <property type="molecule type" value="Genomic_DNA"/>
</dbReference>
<protein>
    <recommendedName>
        <fullName evidence="1">Putative DNA-binding domain-containing protein</fullName>
    </recommendedName>
</protein>
<dbReference type="Gene3D" id="1.10.150.690">
    <property type="entry name" value="DUF2063"/>
    <property type="match status" value="1"/>
</dbReference>
<evidence type="ECO:0000313" key="3">
    <source>
        <dbReference type="Proteomes" id="UP000318017"/>
    </source>
</evidence>
<evidence type="ECO:0000259" key="1">
    <source>
        <dbReference type="Pfam" id="PF09836"/>
    </source>
</evidence>
<sequence>MEPSTHSLRNVQEWMQTVITHPDGVEAGADSQSAKQALSGVEEQTCIDALIAPSRNLSSQQRIEIYANAYYARLLECLRDEFPAMVALLGEDTFHAFAFDYLQSNPSSSYTLADLGRNFHRFLIDSRVREAGDETAVESGQSYFDLMIDLALLERTYSEIFTGPGIEDVESLSAEALSRVPQDSVGALRLKPAPCVRLLRLSTAAHEYAIAVRKSPTIAPQLPEFIETFLVVTRIDYVVRTVPAEPEEYLLLQALVENASLEQAIAKVAEQGSMDEEQMARKFAVWFQKWASDHLFMDFHISDL</sequence>
<reference evidence="2 3" key="1">
    <citation type="submission" date="2019-02" db="EMBL/GenBank/DDBJ databases">
        <title>Deep-cultivation of Planctomycetes and their phenomic and genomic characterization uncovers novel biology.</title>
        <authorList>
            <person name="Wiegand S."/>
            <person name="Jogler M."/>
            <person name="Boedeker C."/>
            <person name="Pinto D."/>
            <person name="Vollmers J."/>
            <person name="Rivas-Marin E."/>
            <person name="Kohn T."/>
            <person name="Peeters S.H."/>
            <person name="Heuer A."/>
            <person name="Rast P."/>
            <person name="Oberbeckmann S."/>
            <person name="Bunk B."/>
            <person name="Jeske O."/>
            <person name="Meyerdierks A."/>
            <person name="Storesund J.E."/>
            <person name="Kallscheuer N."/>
            <person name="Luecker S."/>
            <person name="Lage O.M."/>
            <person name="Pohl T."/>
            <person name="Merkel B.J."/>
            <person name="Hornburger P."/>
            <person name="Mueller R.-W."/>
            <person name="Bruemmer F."/>
            <person name="Labrenz M."/>
            <person name="Spormann A.M."/>
            <person name="Op den Camp H."/>
            <person name="Overmann J."/>
            <person name="Amann R."/>
            <person name="Jetten M.S.M."/>
            <person name="Mascher T."/>
            <person name="Medema M.H."/>
            <person name="Devos D.P."/>
            <person name="Kaster A.-K."/>
            <person name="Ovreas L."/>
            <person name="Rohde M."/>
            <person name="Galperin M.Y."/>
            <person name="Jogler C."/>
        </authorList>
    </citation>
    <scope>NUCLEOTIDE SEQUENCE [LARGE SCALE GENOMIC DNA]</scope>
    <source>
        <strain evidence="2 3">Q31a</strain>
    </source>
</reference>